<reference evidence="1" key="1">
    <citation type="submission" date="2023-08" db="EMBL/GenBank/DDBJ databases">
        <title>A de novo genome assembly of Solanum verrucosum Schlechtendal, a Mexican diploid species geographically isolated from the other diploid A-genome species in potato relatives.</title>
        <authorList>
            <person name="Hosaka K."/>
        </authorList>
    </citation>
    <scope>NUCLEOTIDE SEQUENCE</scope>
    <source>
        <tissue evidence="1">Young leaves</tissue>
    </source>
</reference>
<evidence type="ECO:0000313" key="1">
    <source>
        <dbReference type="EMBL" id="WMV19586.1"/>
    </source>
</evidence>
<proteinExistence type="predicted"/>
<keyword evidence="2" id="KW-1185">Reference proteome</keyword>
<dbReference type="Proteomes" id="UP001234989">
    <property type="component" value="Chromosome 3"/>
</dbReference>
<name>A0AAF0QFG0_SOLVR</name>
<accession>A0AAF0QFG0</accession>
<evidence type="ECO:0000313" key="2">
    <source>
        <dbReference type="Proteomes" id="UP001234989"/>
    </source>
</evidence>
<dbReference type="EMBL" id="CP133614">
    <property type="protein sequence ID" value="WMV19586.1"/>
    <property type="molecule type" value="Genomic_DNA"/>
</dbReference>
<sequence>TFLIRTTQPLKGITYSYELRITQTWQRWKYHPKRFSTISRSTHNSS</sequence>
<dbReference type="AlphaFoldDB" id="A0AAF0QFG0"/>
<organism evidence="1 2">
    <name type="scientific">Solanum verrucosum</name>
    <dbReference type="NCBI Taxonomy" id="315347"/>
    <lineage>
        <taxon>Eukaryota</taxon>
        <taxon>Viridiplantae</taxon>
        <taxon>Streptophyta</taxon>
        <taxon>Embryophyta</taxon>
        <taxon>Tracheophyta</taxon>
        <taxon>Spermatophyta</taxon>
        <taxon>Magnoliopsida</taxon>
        <taxon>eudicotyledons</taxon>
        <taxon>Gunneridae</taxon>
        <taxon>Pentapetalae</taxon>
        <taxon>asterids</taxon>
        <taxon>lamiids</taxon>
        <taxon>Solanales</taxon>
        <taxon>Solanaceae</taxon>
        <taxon>Solanoideae</taxon>
        <taxon>Solaneae</taxon>
        <taxon>Solanum</taxon>
    </lineage>
</organism>
<protein>
    <submittedName>
        <fullName evidence="1">Uncharacterized protein</fullName>
    </submittedName>
</protein>
<feature type="non-terminal residue" evidence="1">
    <location>
        <position position="1"/>
    </location>
</feature>
<gene>
    <name evidence="1" type="ORF">MTR67_012971</name>
</gene>